<feature type="signal peptide" evidence="5">
    <location>
        <begin position="1"/>
        <end position="32"/>
    </location>
</feature>
<dbReference type="SUPFAM" id="SSF49899">
    <property type="entry name" value="Concanavalin A-like lectins/glucanases"/>
    <property type="match status" value="1"/>
</dbReference>
<dbReference type="GO" id="GO:0004563">
    <property type="term" value="F:beta-N-acetylhexosaminidase activity"/>
    <property type="evidence" value="ECO:0007669"/>
    <property type="project" value="InterPro"/>
</dbReference>
<gene>
    <name evidence="7" type="ORF">FLT43_09380</name>
</gene>
<dbReference type="Gene3D" id="3.30.379.10">
    <property type="entry name" value="Chitobiase/beta-hexosaminidase domain 2-like"/>
    <property type="match status" value="1"/>
</dbReference>
<evidence type="ECO:0000256" key="1">
    <source>
        <dbReference type="ARBA" id="ARBA00006285"/>
    </source>
</evidence>
<dbReference type="InterPro" id="IPR015882">
    <property type="entry name" value="HEX_bac_N"/>
</dbReference>
<dbReference type="SUPFAM" id="SSF49785">
    <property type="entry name" value="Galactose-binding domain-like"/>
    <property type="match status" value="2"/>
</dbReference>
<dbReference type="Proteomes" id="UP000315377">
    <property type="component" value="Chromosome"/>
</dbReference>
<feature type="chain" id="PRO_5042967703" evidence="5">
    <location>
        <begin position="33"/>
        <end position="1170"/>
    </location>
</feature>
<dbReference type="CDD" id="cd06564">
    <property type="entry name" value="GH20_DspB_LnbB-like"/>
    <property type="match status" value="1"/>
</dbReference>
<dbReference type="PANTHER" id="PTHR43678">
    <property type="entry name" value="PUTATIVE (AFU_ORTHOLOGUE AFUA_2G00640)-RELATED"/>
    <property type="match status" value="1"/>
</dbReference>
<dbReference type="SUPFAM" id="SSF51445">
    <property type="entry name" value="(Trans)glycosidases"/>
    <property type="match status" value="1"/>
</dbReference>
<feature type="domain" description="F5/8 type C" evidence="6">
    <location>
        <begin position="86"/>
        <end position="227"/>
    </location>
</feature>
<dbReference type="InterPro" id="IPR008979">
    <property type="entry name" value="Galactose-bd-like_sf"/>
</dbReference>
<keyword evidence="3" id="KW-0326">Glycosidase</keyword>
<dbReference type="EMBL" id="CP041405">
    <property type="protein sequence ID" value="QDM43686.1"/>
    <property type="molecule type" value="Genomic_DNA"/>
</dbReference>
<dbReference type="Pfam" id="PF00754">
    <property type="entry name" value="F5_F8_type_C"/>
    <property type="match status" value="2"/>
</dbReference>
<dbReference type="InterPro" id="IPR029018">
    <property type="entry name" value="Hex-like_dom2"/>
</dbReference>
<accession>A0AAP9J0F2</accession>
<reference evidence="7 8" key="1">
    <citation type="submission" date="2019-07" db="EMBL/GenBank/DDBJ databases">
        <title>Paenibacillus thiaminolyticus NRRL B-4156.</title>
        <authorList>
            <person name="Hehnly C."/>
            <person name="Zhang L."/>
        </authorList>
    </citation>
    <scope>NUCLEOTIDE SEQUENCE [LARGE SCALE GENOMIC DNA]</scope>
    <source>
        <strain evidence="7 8">NRRL B-4156</strain>
    </source>
</reference>
<dbReference type="Gene3D" id="2.60.120.200">
    <property type="match status" value="1"/>
</dbReference>
<organism evidence="7 8">
    <name type="scientific">Paenibacillus thiaminolyticus</name>
    <name type="common">Bacillus thiaminolyticus</name>
    <dbReference type="NCBI Taxonomy" id="49283"/>
    <lineage>
        <taxon>Bacteria</taxon>
        <taxon>Bacillati</taxon>
        <taxon>Bacillota</taxon>
        <taxon>Bacilli</taxon>
        <taxon>Bacillales</taxon>
        <taxon>Paenibacillaceae</taxon>
        <taxon>Paenibacillus</taxon>
    </lineage>
</organism>
<dbReference type="PANTHER" id="PTHR43678:SF1">
    <property type="entry name" value="BETA-N-ACETYLHEXOSAMINIDASE"/>
    <property type="match status" value="1"/>
</dbReference>
<evidence type="ECO:0000256" key="2">
    <source>
        <dbReference type="ARBA" id="ARBA00022801"/>
    </source>
</evidence>
<sequence>MKKTMNKKALGWMLSIVLATASVLPGIPPAHAYVQQNGQATVAAEGPDAQAVGAEPERESVTEAVYDKNGSAFPNDPSPDESEDRLLPAAFGGKNLALNKPAYSSGNEVDYLTPDLAVDGKANTRWSSAKQDDQWYYVDLGERTALDRVVIRWQTPADTYKILVSNDGEQWANVREGDGIIQCKGGTEVIDFAPLEARYVKFQGVKRAPVEGILYGYSFYEFEVYQLDDLQSIADRIAATLTVQAGQTELDWSAAEVPEGYRASVYGSDRLPVIDREGHIRTPLVDAKVNVIVQVEDLSDPNRKVLSDNIAVTVPGQYKQTPDRNAEPDVIPSLREWYGGSGNYTLTSSSRIVVRPQDEAVLCKAAELTREHVADLTGYELEIVYGQPQTGDLYLSLDPSLDWLGEEGNLFQAGEYVSIISSSGTGAFFGTRTALQILKQHPDLTIPRGEARDYPKYEKRGLMIDVARKFYTIDFLRSYVKLLSWYKMNMFQIHLNDDVGTPFADGTRAAYRLESTTYPGLASPNGHYTKQEFKELQLLGMDYGVNVIPEIDTPGHSRAFTSYNPGLGNDHALDISKPETVEFVKNLFNEYLDGSDPTFVGPEVHIGTDEYWGPDVERFRWYMDTLVKHINDKGKHPHLWGGLTQYNGTTPISNEATMDIWYEPYGAPQQAADLGYDVLNVQNIYMYIVPTLYGDYLNSQFLYNEWEPIKWENTTLPFGHPQVKGGMFALWNDVSDANGLSMDDSHERMLPGIQVVAEKMWTGTRDDRSFDRYMKRAEAIGDAPKANLSHKLQVDNGENQVIQYLFEDQFKDSSGNGFDGKGVNVEVAEGKYEQGVRLKGGTSYIETPIEALGFGWTLSMWVRPDRGNPDDAILMESPAGTLKLKQGKTGKLGFTKEHYDSTFDYVVPEDKWTHILLKGDNKGVTLFVNVDEYVERLENAYPRLHTLVLPALRIGSETNAFRGVLDNVMMYNKPIELLYADNKALHQAAESSATEFPYYSADMAVDGVVSINSRWSSAYVDDAWLLVDLGQPTEINKVIIKWQAGAEKYQLLVSDDQKNWTNVSGDGGVITSQGKLDIVTFDTKTARYVKFQGVKRATVFGYSIYEFEVYAPDHIQEYKRLIGLMEQLLPRLKKPERLRELLLQVLNRYPYDATRDLRPMQDLLQRAQMQ</sequence>
<keyword evidence="5" id="KW-0732">Signal</keyword>
<dbReference type="PRINTS" id="PR00738">
    <property type="entry name" value="GLHYDRLASE20"/>
</dbReference>
<dbReference type="GeneID" id="76996181"/>
<dbReference type="InterPro" id="IPR017853">
    <property type="entry name" value="GH"/>
</dbReference>
<dbReference type="Pfam" id="PF00728">
    <property type="entry name" value="Glyco_hydro_20"/>
    <property type="match status" value="1"/>
</dbReference>
<protein>
    <submittedName>
        <fullName evidence="7">Family 20 glycosylhydrolase</fullName>
    </submittedName>
</protein>
<dbReference type="AlphaFoldDB" id="A0AAP9J0F2"/>
<dbReference type="Pfam" id="PF13385">
    <property type="entry name" value="Laminin_G_3"/>
    <property type="match status" value="1"/>
</dbReference>
<comment type="similarity">
    <text evidence="1">Belongs to the glycosyl hydrolase 20 family.</text>
</comment>
<dbReference type="GO" id="GO:0005975">
    <property type="term" value="P:carbohydrate metabolic process"/>
    <property type="evidence" value="ECO:0007669"/>
    <property type="project" value="InterPro"/>
</dbReference>
<evidence type="ECO:0000313" key="8">
    <source>
        <dbReference type="Proteomes" id="UP000315377"/>
    </source>
</evidence>
<proteinExistence type="inferred from homology"/>
<dbReference type="InterPro" id="IPR025705">
    <property type="entry name" value="Beta_hexosaminidase_sua/sub"/>
</dbReference>
<dbReference type="InterPro" id="IPR013320">
    <property type="entry name" value="ConA-like_dom_sf"/>
</dbReference>
<evidence type="ECO:0000256" key="3">
    <source>
        <dbReference type="ARBA" id="ARBA00023295"/>
    </source>
</evidence>
<dbReference type="Gene3D" id="2.60.120.260">
    <property type="entry name" value="Galactose-binding domain-like"/>
    <property type="match status" value="2"/>
</dbReference>
<evidence type="ECO:0000256" key="5">
    <source>
        <dbReference type="SAM" id="SignalP"/>
    </source>
</evidence>
<dbReference type="RefSeq" id="WP_087445135.1">
    <property type="nucleotide sequence ID" value="NZ_CABMNB010000047.1"/>
</dbReference>
<dbReference type="SUPFAM" id="SSF55545">
    <property type="entry name" value="beta-N-acetylhexosaminidase-like domain"/>
    <property type="match status" value="1"/>
</dbReference>
<dbReference type="Pfam" id="PF02838">
    <property type="entry name" value="Glyco_hydro_20b"/>
    <property type="match status" value="1"/>
</dbReference>
<evidence type="ECO:0000259" key="6">
    <source>
        <dbReference type="PROSITE" id="PS50022"/>
    </source>
</evidence>
<feature type="active site" description="Proton donor" evidence="4">
    <location>
        <position position="610"/>
    </location>
</feature>
<evidence type="ECO:0000313" key="7">
    <source>
        <dbReference type="EMBL" id="QDM43686.1"/>
    </source>
</evidence>
<name>A0AAP9J0F2_PANTH</name>
<dbReference type="Gene3D" id="3.20.20.80">
    <property type="entry name" value="Glycosidases"/>
    <property type="match status" value="1"/>
</dbReference>
<feature type="domain" description="F5/8 type C" evidence="6">
    <location>
        <begin position="972"/>
        <end position="1112"/>
    </location>
</feature>
<keyword evidence="2" id="KW-0378">Hydrolase</keyword>
<dbReference type="InterPro" id="IPR015883">
    <property type="entry name" value="Glyco_hydro_20_cat"/>
</dbReference>
<evidence type="ECO:0000256" key="4">
    <source>
        <dbReference type="PIRSR" id="PIRSR625705-1"/>
    </source>
</evidence>
<dbReference type="InterPro" id="IPR000421">
    <property type="entry name" value="FA58C"/>
</dbReference>
<dbReference type="PROSITE" id="PS50022">
    <property type="entry name" value="FA58C_3"/>
    <property type="match status" value="2"/>
</dbReference>
<dbReference type="InterPro" id="IPR052764">
    <property type="entry name" value="GH20_Enzymes"/>
</dbReference>